<dbReference type="InterPro" id="IPR044814">
    <property type="entry name" value="Terpene_cyclase_plant_C1"/>
</dbReference>
<dbReference type="SUPFAM" id="SSF48576">
    <property type="entry name" value="Terpenoid synthases"/>
    <property type="match status" value="1"/>
</dbReference>
<dbReference type="InterPro" id="IPR036965">
    <property type="entry name" value="Terpene_synth_N_sf"/>
</dbReference>
<dbReference type="GO" id="GO:0000287">
    <property type="term" value="F:magnesium ion binding"/>
    <property type="evidence" value="ECO:0007669"/>
    <property type="project" value="InterPro"/>
</dbReference>
<gene>
    <name evidence="7" type="ORF">EZV62_024883</name>
</gene>
<organism evidence="7 8">
    <name type="scientific">Acer yangbiense</name>
    <dbReference type="NCBI Taxonomy" id="1000413"/>
    <lineage>
        <taxon>Eukaryota</taxon>
        <taxon>Viridiplantae</taxon>
        <taxon>Streptophyta</taxon>
        <taxon>Embryophyta</taxon>
        <taxon>Tracheophyta</taxon>
        <taxon>Spermatophyta</taxon>
        <taxon>Magnoliopsida</taxon>
        <taxon>eudicotyledons</taxon>
        <taxon>Gunneridae</taxon>
        <taxon>Pentapetalae</taxon>
        <taxon>rosids</taxon>
        <taxon>malvids</taxon>
        <taxon>Sapindales</taxon>
        <taxon>Sapindaceae</taxon>
        <taxon>Hippocastanoideae</taxon>
        <taxon>Acereae</taxon>
        <taxon>Acer</taxon>
    </lineage>
</organism>
<evidence type="ECO:0000256" key="4">
    <source>
        <dbReference type="ARBA" id="ARBA00023239"/>
    </source>
</evidence>
<evidence type="ECO:0008006" key="9">
    <source>
        <dbReference type="Google" id="ProtNLM"/>
    </source>
</evidence>
<dbReference type="Gene3D" id="1.50.10.130">
    <property type="entry name" value="Terpene synthase, N-terminal domain"/>
    <property type="match status" value="1"/>
</dbReference>
<dbReference type="SFLD" id="SFLDG01019">
    <property type="entry name" value="Terpene_Cyclase_Like_1_C_Termi"/>
    <property type="match status" value="1"/>
</dbReference>
<evidence type="ECO:0000259" key="6">
    <source>
        <dbReference type="Pfam" id="PF03936"/>
    </source>
</evidence>
<dbReference type="SUPFAM" id="SSF48239">
    <property type="entry name" value="Terpenoid cyclases/Protein prenyltransferases"/>
    <property type="match status" value="1"/>
</dbReference>
<dbReference type="InterPro" id="IPR001906">
    <property type="entry name" value="Terpene_synth_N"/>
</dbReference>
<evidence type="ECO:0000256" key="2">
    <source>
        <dbReference type="ARBA" id="ARBA00022723"/>
    </source>
</evidence>
<dbReference type="AlphaFoldDB" id="A0A5C7GWB2"/>
<dbReference type="InterPro" id="IPR005630">
    <property type="entry name" value="Terpene_synthase_metal-bd"/>
</dbReference>
<dbReference type="PANTHER" id="PTHR31225">
    <property type="entry name" value="OS04G0344100 PROTEIN-RELATED"/>
    <property type="match status" value="1"/>
</dbReference>
<dbReference type="FunFam" id="1.50.10.130:FF:000001">
    <property type="entry name" value="Isoprene synthase, chloroplastic"/>
    <property type="match status" value="1"/>
</dbReference>
<keyword evidence="4" id="KW-0456">Lyase</keyword>
<dbReference type="InterPro" id="IPR008949">
    <property type="entry name" value="Isoprenoid_synthase_dom_sf"/>
</dbReference>
<dbReference type="CDD" id="cd00684">
    <property type="entry name" value="Terpene_cyclase_plant_C1"/>
    <property type="match status" value="1"/>
</dbReference>
<keyword evidence="3" id="KW-0460">Magnesium</keyword>
<dbReference type="Pfam" id="PF01397">
    <property type="entry name" value="Terpene_synth"/>
    <property type="match status" value="1"/>
</dbReference>
<evidence type="ECO:0000259" key="5">
    <source>
        <dbReference type="Pfam" id="PF01397"/>
    </source>
</evidence>
<dbReference type="SFLD" id="SFLDS00005">
    <property type="entry name" value="Isoprenoid_Synthase_Type_I"/>
    <property type="match status" value="1"/>
</dbReference>
<dbReference type="Gene3D" id="1.10.600.10">
    <property type="entry name" value="Farnesyl Diphosphate Synthase"/>
    <property type="match status" value="1"/>
</dbReference>
<feature type="domain" description="Terpene synthase metal-binding" evidence="6">
    <location>
        <begin position="278"/>
        <end position="520"/>
    </location>
</feature>
<evidence type="ECO:0000313" key="8">
    <source>
        <dbReference type="Proteomes" id="UP000323000"/>
    </source>
</evidence>
<dbReference type="InterPro" id="IPR050148">
    <property type="entry name" value="Terpene_synthase-like"/>
</dbReference>
<reference evidence="8" key="1">
    <citation type="journal article" date="2019" name="Gigascience">
        <title>De novo genome assembly of the endangered Acer yangbiense, a plant species with extremely small populations endemic to Yunnan Province, China.</title>
        <authorList>
            <person name="Yang J."/>
            <person name="Wariss H.M."/>
            <person name="Tao L."/>
            <person name="Zhang R."/>
            <person name="Yun Q."/>
            <person name="Hollingsworth P."/>
            <person name="Dao Z."/>
            <person name="Luo G."/>
            <person name="Guo H."/>
            <person name="Ma Y."/>
            <person name="Sun W."/>
        </authorList>
    </citation>
    <scope>NUCLEOTIDE SEQUENCE [LARGE SCALE GENOMIC DNA]</scope>
    <source>
        <strain evidence="8">cv. Malutang</strain>
    </source>
</reference>
<name>A0A5C7GWB2_9ROSI</name>
<sequence>MLISIYTIHLKTCSILYTAAAINMSSAGQVSPVVRPMANFHSNIWGDRFLNYNFEQDEILHASQLKEVEKLKIQVRGELLAIDAKHSALSEQLNLIDAIERLGLGYHFETEIEQLLRHVYDSYDHHIINNDHIGLYIAALCFRLLRQHGHHVSYIFNKFKDDKGNFKESLKSDMCGMLSLYEAAQLIVHGEDILEEAIDFTTTHLKLMAGTNNNPLAAQQILHVLKWPVHKAVPRIETRRYISIYQENQALLRLAKMDFNLLQALHKKELCELSEWWKNLDFIGRLPFARDRLVEGYFWMLGLYHQPDTHYSISRKVLAKGVVILTFIDDTYDAYGTPEELTLFTEAINRWDMSCMDQLPEYMQIIYKAMLDFYQEVEQELANKGWSYRVHYGIEAMKMICGAYYEESTWFRDKRTPTYEEYMGVALVSVGYTFTIAEAFMSIMDSMVTKEALDWALGRPTILKASELMLRLVEDVKSHKFERERGHIPSSVECYMKQYGSSQKETYEEFNKQVKSSWKDVNEECLKLGQHLPRPLLMCILNFTRTTHLIYDGDDNFTRVGKQMQAHIASLLVDPVPI</sequence>
<dbReference type="PANTHER" id="PTHR31225:SF251">
    <property type="entry name" value="(-)-GERMACRENE D SYNTHASE-LIKE ISOFORM X2"/>
    <property type="match status" value="1"/>
</dbReference>
<dbReference type="Pfam" id="PF03936">
    <property type="entry name" value="Terpene_synth_C"/>
    <property type="match status" value="1"/>
</dbReference>
<evidence type="ECO:0000256" key="1">
    <source>
        <dbReference type="ARBA" id="ARBA00001946"/>
    </source>
</evidence>
<feature type="domain" description="Terpene synthase N-terminal" evidence="5">
    <location>
        <begin position="44"/>
        <end position="225"/>
    </location>
</feature>
<dbReference type="Proteomes" id="UP000323000">
    <property type="component" value="Chromosome 12"/>
</dbReference>
<dbReference type="InterPro" id="IPR034741">
    <property type="entry name" value="Terpene_cyclase-like_1_C"/>
</dbReference>
<comment type="cofactor">
    <cofactor evidence="1">
        <name>Mg(2+)</name>
        <dbReference type="ChEBI" id="CHEBI:18420"/>
    </cofactor>
</comment>
<comment type="caution">
    <text evidence="7">The sequence shown here is derived from an EMBL/GenBank/DDBJ whole genome shotgun (WGS) entry which is preliminary data.</text>
</comment>
<dbReference type="OrthoDB" id="1877784at2759"/>
<dbReference type="GO" id="GO:0016102">
    <property type="term" value="P:diterpenoid biosynthetic process"/>
    <property type="evidence" value="ECO:0007669"/>
    <property type="project" value="InterPro"/>
</dbReference>
<dbReference type="GO" id="GO:0010333">
    <property type="term" value="F:terpene synthase activity"/>
    <property type="evidence" value="ECO:0007669"/>
    <property type="project" value="InterPro"/>
</dbReference>
<evidence type="ECO:0000313" key="7">
    <source>
        <dbReference type="EMBL" id="TXG49008.1"/>
    </source>
</evidence>
<accession>A0A5C7GWB2</accession>
<protein>
    <recommendedName>
        <fullName evidence="9">(+)-delta-cadinene synthase</fullName>
    </recommendedName>
</protein>
<evidence type="ECO:0000256" key="3">
    <source>
        <dbReference type="ARBA" id="ARBA00022842"/>
    </source>
</evidence>
<dbReference type="FunFam" id="1.10.600.10:FF:000007">
    <property type="entry name" value="Isoprene synthase, chloroplastic"/>
    <property type="match status" value="1"/>
</dbReference>
<dbReference type="EMBL" id="VAHF01000012">
    <property type="protein sequence ID" value="TXG49008.1"/>
    <property type="molecule type" value="Genomic_DNA"/>
</dbReference>
<proteinExistence type="predicted"/>
<dbReference type="InterPro" id="IPR008930">
    <property type="entry name" value="Terpenoid_cyclase/PrenylTrfase"/>
</dbReference>
<keyword evidence="8" id="KW-1185">Reference proteome</keyword>
<keyword evidence="2" id="KW-0479">Metal-binding</keyword>